<keyword evidence="5" id="KW-0433">Leucine-rich repeat</keyword>
<dbReference type="GO" id="GO:0050829">
    <property type="term" value="P:defense response to Gram-negative bacterium"/>
    <property type="evidence" value="ECO:0007669"/>
    <property type="project" value="TreeGrafter"/>
</dbReference>
<feature type="signal peptide" evidence="16">
    <location>
        <begin position="1"/>
        <end position="21"/>
    </location>
</feature>
<keyword evidence="13" id="KW-0325">Glycoprotein</keyword>
<dbReference type="Gene3D" id="3.80.10.10">
    <property type="entry name" value="Ribonuclease Inhibitor"/>
    <property type="match status" value="1"/>
</dbReference>
<reference evidence="17" key="2">
    <citation type="submission" date="2025-08" db="UniProtKB">
        <authorList>
            <consortium name="Ensembl"/>
        </authorList>
    </citation>
    <scope>IDENTIFICATION</scope>
</reference>
<dbReference type="STRING" id="42514.ENSPNAP00000021091"/>
<reference evidence="17" key="3">
    <citation type="submission" date="2025-09" db="UniProtKB">
        <authorList>
            <consortium name="Ensembl"/>
        </authorList>
    </citation>
    <scope>IDENTIFICATION</scope>
</reference>
<accession>A0A3B4DDE8</accession>
<keyword evidence="11 15" id="KW-0472">Membrane</keyword>
<dbReference type="PANTHER" id="PTHR24365:SF521">
    <property type="entry name" value="TOLL-LIKE RECEPTOR 4"/>
    <property type="match status" value="1"/>
</dbReference>
<evidence type="ECO:0000256" key="3">
    <source>
        <dbReference type="ARBA" id="ARBA00022475"/>
    </source>
</evidence>
<dbReference type="InterPro" id="IPR001611">
    <property type="entry name" value="Leu-rich_rpt"/>
</dbReference>
<keyword evidence="3" id="KW-1003">Cell membrane</keyword>
<protein>
    <recommendedName>
        <fullName evidence="19">CD180 molecule</fullName>
    </recommendedName>
</protein>
<dbReference type="GO" id="GO:0005886">
    <property type="term" value="C:plasma membrane"/>
    <property type="evidence" value="ECO:0007669"/>
    <property type="project" value="UniProtKB-SubCell"/>
</dbReference>
<dbReference type="PANTHER" id="PTHR24365">
    <property type="entry name" value="TOLL-LIKE RECEPTOR"/>
    <property type="match status" value="1"/>
</dbReference>
<dbReference type="GeneTree" id="ENSGT00940000161183"/>
<dbReference type="GO" id="GO:0034142">
    <property type="term" value="P:toll-like receptor 4 signaling pathway"/>
    <property type="evidence" value="ECO:0007669"/>
    <property type="project" value="TreeGrafter"/>
</dbReference>
<evidence type="ECO:0000256" key="1">
    <source>
        <dbReference type="ARBA" id="ARBA00004251"/>
    </source>
</evidence>
<comment type="subcellular location">
    <subcellularLocation>
        <location evidence="1">Cell membrane</location>
        <topology evidence="1">Single-pass type I membrane protein</topology>
    </subcellularLocation>
</comment>
<evidence type="ECO:0000256" key="15">
    <source>
        <dbReference type="SAM" id="Phobius"/>
    </source>
</evidence>
<keyword evidence="9" id="KW-0391">Immunity</keyword>
<evidence type="ECO:0008006" key="19">
    <source>
        <dbReference type="Google" id="ProtNLM"/>
    </source>
</evidence>
<dbReference type="PROSITE" id="PS51450">
    <property type="entry name" value="LRR"/>
    <property type="match status" value="1"/>
</dbReference>
<evidence type="ECO:0000256" key="14">
    <source>
        <dbReference type="ARBA" id="ARBA00023198"/>
    </source>
</evidence>
<name>A0A3B4DDE8_PYGNA</name>
<dbReference type="SUPFAM" id="SSF52058">
    <property type="entry name" value="L domain-like"/>
    <property type="match status" value="2"/>
</dbReference>
<keyword evidence="10 15" id="KW-1133">Transmembrane helix</keyword>
<feature type="transmembrane region" description="Helical" evidence="15">
    <location>
        <begin position="625"/>
        <end position="648"/>
    </location>
</feature>
<dbReference type="GO" id="GO:0002755">
    <property type="term" value="P:MyD88-dependent toll-like receptor signaling pathway"/>
    <property type="evidence" value="ECO:0007669"/>
    <property type="project" value="TreeGrafter"/>
</dbReference>
<evidence type="ECO:0000256" key="2">
    <source>
        <dbReference type="ARBA" id="ARBA00009634"/>
    </source>
</evidence>
<keyword evidence="7 16" id="KW-0732">Signal</keyword>
<keyword evidence="6 15" id="KW-0812">Transmembrane</keyword>
<proteinExistence type="inferred from homology"/>
<sequence length="659" mass="73483">MESSVSFCTMILLYFMASSETTHLITEKCIQTAVGCDCSGLALQFVPDEVPDSVKTLEFSFNYLPALYNSTFQKLKSLVLLDLTRCSINFMYEDIFQHQPNLESLILVGNPLLFIAESAFSGPHALKHLSLAQSKIRSLTDIPAANLMFLETLELTGSDISSLDGLSNFNLQQMKRLLLGLNSIEKISVADVVGFQKASGTELSFKGNNLVDVEPNAFQGLDIGSLDFSGCFNKMNTSVLLKGLEGMKTNKLNLGVYEDSTKGFITSTGLQSFCYISVVDLDFQLQHLHDITATSFQCLKGLKKLDFTRAHLSSFPSNLSNLSTLSYLVLDENTFRDICNIHAANFPMLTHLSISGNLKPLLFKESCLQPLSHLNELDLSHNKLITGEFCCNKQLSGLYELKLLNLSYNYIRELLPFTTTPQLQNLDCSHMNYSLKSLSPFRNLQNLQTLNLSWSGSDLSNVQLFKGLKNLLVLNLKGNTIKGGILAKAETFNYVPLLESLDLSECGFTDIKENVFKGLTKLINVDLSKNHLIILSFSAFYSLKQIQLNFARNVVVKVDVKSVEDLGEISTIDLSYNPLVCNCTNYQFINWAKGNANKMKHLQETVCSTLNQTIIYVDLQCKNSYGLLLILLTVAIILSIIISILCFVRKFKSVSYSRL</sequence>
<dbReference type="GO" id="GO:0045087">
    <property type="term" value="P:innate immune response"/>
    <property type="evidence" value="ECO:0007669"/>
    <property type="project" value="UniProtKB-KW"/>
</dbReference>
<dbReference type="GO" id="GO:0006954">
    <property type="term" value="P:inflammatory response"/>
    <property type="evidence" value="ECO:0007669"/>
    <property type="project" value="UniProtKB-KW"/>
</dbReference>
<evidence type="ECO:0000313" key="17">
    <source>
        <dbReference type="Ensembl" id="ENSPNAP00000021091.1"/>
    </source>
</evidence>
<feature type="chain" id="PRO_5017185696" description="CD180 molecule" evidence="16">
    <location>
        <begin position="22"/>
        <end position="659"/>
    </location>
</feature>
<dbReference type="RefSeq" id="XP_017569584.2">
    <property type="nucleotide sequence ID" value="XM_017714095.2"/>
</dbReference>
<evidence type="ECO:0000256" key="8">
    <source>
        <dbReference type="ARBA" id="ARBA00022737"/>
    </source>
</evidence>
<keyword evidence="18" id="KW-1185">Reference proteome</keyword>
<evidence type="ECO:0000256" key="4">
    <source>
        <dbReference type="ARBA" id="ARBA00022588"/>
    </source>
</evidence>
<evidence type="ECO:0000256" key="5">
    <source>
        <dbReference type="ARBA" id="ARBA00022614"/>
    </source>
</evidence>
<keyword evidence="12" id="KW-0675">Receptor</keyword>
<keyword evidence="4" id="KW-0399">Innate immunity</keyword>
<dbReference type="InterPro" id="IPR032675">
    <property type="entry name" value="LRR_dom_sf"/>
</dbReference>
<evidence type="ECO:0000256" key="10">
    <source>
        <dbReference type="ARBA" id="ARBA00022989"/>
    </source>
</evidence>
<dbReference type="OMA" id="FLRWKYQ"/>
<dbReference type="AlphaFoldDB" id="A0A3B4DDE8"/>
<comment type="similarity">
    <text evidence="2">Belongs to the Toll-like receptor family.</text>
</comment>
<dbReference type="Ensembl" id="ENSPNAT00000040356.2">
    <property type="protein sequence ID" value="ENSPNAP00000021091.1"/>
    <property type="gene ID" value="ENSPNAG00000028076.2"/>
</dbReference>
<evidence type="ECO:0000256" key="9">
    <source>
        <dbReference type="ARBA" id="ARBA00022859"/>
    </source>
</evidence>
<reference evidence="17 18" key="1">
    <citation type="submission" date="2020-10" db="EMBL/GenBank/DDBJ databases">
        <title>Pygocentrus nattereri (red-bellied piranha) genome, fPygNat1, primary haplotype.</title>
        <authorList>
            <person name="Myers G."/>
            <person name="Meyer A."/>
            <person name="Karagic N."/>
            <person name="Pippel M."/>
            <person name="Winkler S."/>
            <person name="Tracey A."/>
            <person name="Wood J."/>
            <person name="Formenti G."/>
            <person name="Howe K."/>
            <person name="Fedrigo O."/>
            <person name="Jarvis E.D."/>
        </authorList>
    </citation>
    <scope>NUCLEOTIDE SEQUENCE [LARGE SCALE GENOMIC DNA]</scope>
</reference>
<evidence type="ECO:0000313" key="18">
    <source>
        <dbReference type="Proteomes" id="UP001501920"/>
    </source>
</evidence>
<dbReference type="GeneID" id="108437172"/>
<dbReference type="GO" id="GO:0001530">
    <property type="term" value="F:lipopolysaccharide binding"/>
    <property type="evidence" value="ECO:0007669"/>
    <property type="project" value="TreeGrafter"/>
</dbReference>
<dbReference type="InterPro" id="IPR003591">
    <property type="entry name" value="Leu-rich_rpt_typical-subtyp"/>
</dbReference>
<organism evidence="17 18">
    <name type="scientific">Pygocentrus nattereri</name>
    <name type="common">Red-bellied piranha</name>
    <dbReference type="NCBI Taxonomy" id="42514"/>
    <lineage>
        <taxon>Eukaryota</taxon>
        <taxon>Metazoa</taxon>
        <taxon>Chordata</taxon>
        <taxon>Craniata</taxon>
        <taxon>Vertebrata</taxon>
        <taxon>Euteleostomi</taxon>
        <taxon>Actinopterygii</taxon>
        <taxon>Neopterygii</taxon>
        <taxon>Teleostei</taxon>
        <taxon>Ostariophysi</taxon>
        <taxon>Characiformes</taxon>
        <taxon>Characoidei</taxon>
        <taxon>Pygocentrus</taxon>
    </lineage>
</organism>
<dbReference type="OrthoDB" id="676979at2759"/>
<dbReference type="GO" id="GO:0001875">
    <property type="term" value="F:lipopolysaccharide immune receptor activity"/>
    <property type="evidence" value="ECO:0007669"/>
    <property type="project" value="TreeGrafter"/>
</dbReference>
<dbReference type="Proteomes" id="UP001501920">
    <property type="component" value="Chromosome 23"/>
</dbReference>
<dbReference type="GO" id="GO:0032497">
    <property type="term" value="P:detection of lipopolysaccharide"/>
    <property type="evidence" value="ECO:0007669"/>
    <property type="project" value="TreeGrafter"/>
</dbReference>
<evidence type="ECO:0000256" key="12">
    <source>
        <dbReference type="ARBA" id="ARBA00023170"/>
    </source>
</evidence>
<evidence type="ECO:0000256" key="6">
    <source>
        <dbReference type="ARBA" id="ARBA00022692"/>
    </source>
</evidence>
<keyword evidence="14" id="KW-0395">Inflammatory response</keyword>
<dbReference type="Pfam" id="PF13855">
    <property type="entry name" value="LRR_8"/>
    <property type="match status" value="2"/>
</dbReference>
<keyword evidence="8" id="KW-0677">Repeat</keyword>
<evidence type="ECO:0000256" key="11">
    <source>
        <dbReference type="ARBA" id="ARBA00023136"/>
    </source>
</evidence>
<evidence type="ECO:0000256" key="16">
    <source>
        <dbReference type="SAM" id="SignalP"/>
    </source>
</evidence>
<dbReference type="GO" id="GO:0046696">
    <property type="term" value="C:lipopolysaccharide receptor complex"/>
    <property type="evidence" value="ECO:0007669"/>
    <property type="project" value="TreeGrafter"/>
</dbReference>
<evidence type="ECO:0000256" key="7">
    <source>
        <dbReference type="ARBA" id="ARBA00022729"/>
    </source>
</evidence>
<dbReference type="SMART" id="SM00369">
    <property type="entry name" value="LRR_TYP"/>
    <property type="match status" value="8"/>
</dbReference>
<evidence type="ECO:0000256" key="13">
    <source>
        <dbReference type="ARBA" id="ARBA00023180"/>
    </source>
</evidence>
<gene>
    <name evidence="17" type="primary">CD180</name>
</gene>